<dbReference type="SUPFAM" id="SSF48452">
    <property type="entry name" value="TPR-like"/>
    <property type="match status" value="1"/>
</dbReference>
<evidence type="ECO:0000256" key="2">
    <source>
        <dbReference type="ARBA" id="ARBA00010734"/>
    </source>
</evidence>
<dbReference type="SMART" id="SM00386">
    <property type="entry name" value="HAT"/>
    <property type="match status" value="2"/>
</dbReference>
<dbReference type="GO" id="GO:0032040">
    <property type="term" value="C:small-subunit processome"/>
    <property type="evidence" value="ECO:0007669"/>
    <property type="project" value="TreeGrafter"/>
</dbReference>
<dbReference type="InterPro" id="IPR011990">
    <property type="entry name" value="TPR-like_helical_dom_sf"/>
</dbReference>
<evidence type="ECO:0000256" key="1">
    <source>
        <dbReference type="ARBA" id="ARBA00004604"/>
    </source>
</evidence>
<dbReference type="GO" id="GO:0034388">
    <property type="term" value="C:Pwp2p-containing subcomplex of 90S preribosome"/>
    <property type="evidence" value="ECO:0007669"/>
    <property type="project" value="TreeGrafter"/>
</dbReference>
<keyword evidence="4" id="KW-0677">Repeat</keyword>
<gene>
    <name evidence="7" type="ORF">LUZ62_010678</name>
    <name evidence="8" type="ORF">LUZ62_054821</name>
</gene>
<keyword evidence="9" id="KW-1185">Reference proteome</keyword>
<keyword evidence="5" id="KW-0539">Nucleus</keyword>
<feature type="domain" description="U3 small nucleolar RNA-associated protein 6 N-terminal" evidence="6">
    <location>
        <begin position="9"/>
        <end position="86"/>
    </location>
</feature>
<name>A0AAV8AK61_9POAL</name>
<dbReference type="PANTHER" id="PTHR23271:SF1">
    <property type="entry name" value="U3 SMALL NUCLEOLAR RNA-ASSOCIATED PROTEIN 6 HOMOLOG"/>
    <property type="match status" value="1"/>
</dbReference>
<dbReference type="Proteomes" id="UP001140206">
    <property type="component" value="Chromosome 3"/>
</dbReference>
<dbReference type="InterPro" id="IPR013949">
    <property type="entry name" value="Utp6"/>
</dbReference>
<dbReference type="AlphaFoldDB" id="A0AAV8AK61"/>
<protein>
    <submittedName>
        <fullName evidence="7">U3 small nucleolar RNA-associated protein 6-like protein</fullName>
    </submittedName>
</protein>
<comment type="subcellular location">
    <subcellularLocation>
        <location evidence="1">Nucleus</location>
        <location evidence="1">Nucleolus</location>
    </subcellularLocation>
</comment>
<comment type="similarity">
    <text evidence="2">Belongs to the UTP6 family.</text>
</comment>
<reference evidence="7" key="1">
    <citation type="submission" date="2022-08" db="EMBL/GenBank/DDBJ databases">
        <authorList>
            <person name="Marques A."/>
        </authorList>
    </citation>
    <scope>NUCLEOTIDE SEQUENCE</scope>
    <source>
        <strain evidence="7">RhyPub2mFocal</strain>
        <tissue evidence="7">Leaves</tissue>
    </source>
</reference>
<dbReference type="Gene3D" id="1.25.40.10">
    <property type="entry name" value="Tetratricopeptide repeat domain"/>
    <property type="match status" value="1"/>
</dbReference>
<dbReference type="Pfam" id="PF08640">
    <property type="entry name" value="U3_assoc_6"/>
    <property type="match status" value="1"/>
</dbReference>
<evidence type="ECO:0000259" key="6">
    <source>
        <dbReference type="Pfam" id="PF08640"/>
    </source>
</evidence>
<organism evidence="7 9">
    <name type="scientific">Rhynchospora pubera</name>
    <dbReference type="NCBI Taxonomy" id="906938"/>
    <lineage>
        <taxon>Eukaryota</taxon>
        <taxon>Viridiplantae</taxon>
        <taxon>Streptophyta</taxon>
        <taxon>Embryophyta</taxon>
        <taxon>Tracheophyta</taxon>
        <taxon>Spermatophyta</taxon>
        <taxon>Magnoliopsida</taxon>
        <taxon>Liliopsida</taxon>
        <taxon>Poales</taxon>
        <taxon>Cyperaceae</taxon>
        <taxon>Cyperoideae</taxon>
        <taxon>Rhynchosporeae</taxon>
        <taxon>Rhynchospora</taxon>
    </lineage>
</organism>
<dbReference type="InterPro" id="IPR003107">
    <property type="entry name" value="HAT"/>
</dbReference>
<dbReference type="InterPro" id="IPR055347">
    <property type="entry name" value="UTP6_N"/>
</dbReference>
<evidence type="ECO:0000313" key="7">
    <source>
        <dbReference type="EMBL" id="KAJ4731505.1"/>
    </source>
</evidence>
<evidence type="ECO:0000256" key="5">
    <source>
        <dbReference type="ARBA" id="ARBA00023242"/>
    </source>
</evidence>
<dbReference type="GO" id="GO:0030515">
    <property type="term" value="F:snoRNA binding"/>
    <property type="evidence" value="ECO:0007669"/>
    <property type="project" value="InterPro"/>
</dbReference>
<proteinExistence type="inferred from homology"/>
<keyword evidence="3" id="KW-0698">rRNA processing</keyword>
<dbReference type="EMBL" id="JAMFTS010007107">
    <property type="protein sequence ID" value="KAJ4731505.1"/>
    <property type="molecule type" value="Genomic_DNA"/>
</dbReference>
<dbReference type="PANTHER" id="PTHR23271">
    <property type="entry name" value="HEPATOCELLULAR CARCINOMA-ASSOCIATED ANTIGEN 66"/>
    <property type="match status" value="1"/>
</dbReference>
<evidence type="ECO:0000313" key="9">
    <source>
        <dbReference type="Proteomes" id="UP001140206"/>
    </source>
</evidence>
<evidence type="ECO:0000313" key="8">
    <source>
        <dbReference type="EMBL" id="KAJ4770564.1"/>
    </source>
</evidence>
<dbReference type="GO" id="GO:0000462">
    <property type="term" value="P:maturation of SSU-rRNA from tricistronic rRNA transcript (SSU-rRNA, 5.8S rRNA, LSU-rRNA)"/>
    <property type="evidence" value="ECO:0007669"/>
    <property type="project" value="InterPro"/>
</dbReference>
<accession>A0AAV8AK61</accession>
<dbReference type="EMBL" id="JAMFTS010000003">
    <property type="protein sequence ID" value="KAJ4770564.1"/>
    <property type="molecule type" value="Genomic_DNA"/>
</dbReference>
<comment type="caution">
    <text evidence="7">The sequence shown here is derived from an EMBL/GenBank/DDBJ whole genome shotgun (WGS) entry which is preliminary data.</text>
</comment>
<evidence type="ECO:0000256" key="3">
    <source>
        <dbReference type="ARBA" id="ARBA00022552"/>
    </source>
</evidence>
<sequence>MADVVQVRLERMAEEVEDLERRGLFSRAELDSIVRRRRDFEFRIKRPSPLKSDFLAYLHYERSLEALRRLRLRKSKSNKTKTKSKSKTKSSWAGVQRILTLYESASGRFKGDLSLCFSYLQFCRQANHAARMNKALARAIRFHPNVPGLWIYAAAWEFDHNLNVDAARALMQSALRSCPHSHDLWIEYLRMEVTFLAKLRARKQLTLGHNVPTTRGATHNDKWKQENAGDSFWLCTQMQKQSQARPRIHSGKKGLLILRVIYRGAVGALPDSFHLRKAS</sequence>
<evidence type="ECO:0000256" key="4">
    <source>
        <dbReference type="ARBA" id="ARBA00022737"/>
    </source>
</evidence>